<evidence type="ECO:0000256" key="4">
    <source>
        <dbReference type="ARBA" id="ARBA00011182"/>
    </source>
</evidence>
<organism evidence="11 12">
    <name type="scientific">Akanthomyces lecanii RCEF 1005</name>
    <dbReference type="NCBI Taxonomy" id="1081108"/>
    <lineage>
        <taxon>Eukaryota</taxon>
        <taxon>Fungi</taxon>
        <taxon>Dikarya</taxon>
        <taxon>Ascomycota</taxon>
        <taxon>Pezizomycotina</taxon>
        <taxon>Sordariomycetes</taxon>
        <taxon>Hypocreomycetidae</taxon>
        <taxon>Hypocreales</taxon>
        <taxon>Cordycipitaceae</taxon>
        <taxon>Akanthomyces</taxon>
        <taxon>Cordyceps confragosa</taxon>
    </lineage>
</organism>
<evidence type="ECO:0000313" key="11">
    <source>
        <dbReference type="EMBL" id="OAA70217.1"/>
    </source>
</evidence>
<feature type="region of interest" description="Disordered" evidence="8">
    <location>
        <begin position="1"/>
        <end position="33"/>
    </location>
</feature>
<feature type="domain" description="Sugar phosphate transporter" evidence="10">
    <location>
        <begin position="54"/>
        <end position="341"/>
    </location>
</feature>
<dbReference type="OrthoDB" id="6418713at2759"/>
<dbReference type="Pfam" id="PF03151">
    <property type="entry name" value="TPT"/>
    <property type="match status" value="1"/>
</dbReference>
<evidence type="ECO:0000256" key="1">
    <source>
        <dbReference type="ARBA" id="ARBA00003420"/>
    </source>
</evidence>
<comment type="similarity">
    <text evidence="3">Belongs to the TPT transporter family. SLC35D subfamily.</text>
</comment>
<sequence length="394" mass="43486">MAESNVAAWPASKPEQEQEQELEAGLLKPETKEPLPLPQLSSQRRNITDQLHPAFYIAFWITTSSGVILFNKWVLAAANFRFPLFLTTWHMTFAAAVTQLMARYTNLLDSRHKVPMDIETYKRAILPIVILFSLSLIGGNLAYLYLSVSFIQMLKASTAVVTLLATWAFKIVPPNFKVLGNVSLIVFGVVVASFGEIKFHLLGFLFQVCGIIFEALRLVMVQRLLSSSEFKMDPMVSLYYYAPACAVINGALMAVVEVPRMKLADFASVGMPLFIINACVAFLLNVSTVLLIGKTSAVILTMSGILKDILLVASSILLFGDPVTGQQFVGYTIALGGLVYYKLGSETLQALAQEATLKVNDVRQNHPARLRYVIVASAFFLVTLLWFFLGTLAP</sequence>
<feature type="transmembrane region" description="Helical" evidence="9">
    <location>
        <begin position="82"/>
        <end position="104"/>
    </location>
</feature>
<evidence type="ECO:0000256" key="9">
    <source>
        <dbReference type="SAM" id="Phobius"/>
    </source>
</evidence>
<feature type="transmembrane region" description="Helical" evidence="9">
    <location>
        <begin position="370"/>
        <end position="389"/>
    </location>
</feature>
<feature type="transmembrane region" description="Helical" evidence="9">
    <location>
        <begin position="271"/>
        <end position="292"/>
    </location>
</feature>
<comment type="subcellular location">
    <subcellularLocation>
        <location evidence="2">Endoplasmic reticulum membrane</location>
        <topology evidence="2">Multi-pass membrane protein</topology>
    </subcellularLocation>
</comment>
<name>A0A168BK50_CORDF</name>
<feature type="transmembrane region" description="Helical" evidence="9">
    <location>
        <begin position="54"/>
        <end position="75"/>
    </location>
</feature>
<evidence type="ECO:0000256" key="7">
    <source>
        <dbReference type="ARBA" id="ARBA00023136"/>
    </source>
</evidence>
<evidence type="ECO:0000256" key="6">
    <source>
        <dbReference type="ARBA" id="ARBA00022989"/>
    </source>
</evidence>
<evidence type="ECO:0000256" key="8">
    <source>
        <dbReference type="SAM" id="MobiDB-lite"/>
    </source>
</evidence>
<protein>
    <recommendedName>
        <fullName evidence="10">Sugar phosphate transporter domain-containing protein</fullName>
    </recommendedName>
</protein>
<evidence type="ECO:0000256" key="3">
    <source>
        <dbReference type="ARBA" id="ARBA00010425"/>
    </source>
</evidence>
<accession>A0A168BK50</accession>
<dbReference type="GO" id="GO:0005789">
    <property type="term" value="C:endoplasmic reticulum membrane"/>
    <property type="evidence" value="ECO:0007669"/>
    <property type="project" value="UniProtKB-SubCell"/>
</dbReference>
<proteinExistence type="inferred from homology"/>
<reference evidence="11 12" key="1">
    <citation type="journal article" date="2016" name="Genome Biol. Evol.">
        <title>Divergent and convergent evolution of fungal pathogenicity.</title>
        <authorList>
            <person name="Shang Y."/>
            <person name="Xiao G."/>
            <person name="Zheng P."/>
            <person name="Cen K."/>
            <person name="Zhan S."/>
            <person name="Wang C."/>
        </authorList>
    </citation>
    <scope>NUCLEOTIDE SEQUENCE [LARGE SCALE GENOMIC DNA]</scope>
    <source>
        <strain evidence="11 12">RCEF 1005</strain>
    </source>
</reference>
<evidence type="ECO:0000256" key="2">
    <source>
        <dbReference type="ARBA" id="ARBA00004477"/>
    </source>
</evidence>
<dbReference type="Proteomes" id="UP000076881">
    <property type="component" value="Unassembled WGS sequence"/>
</dbReference>
<dbReference type="InterPro" id="IPR050186">
    <property type="entry name" value="TPT_transporter"/>
</dbReference>
<gene>
    <name evidence="11" type="ORF">LEL_10033</name>
</gene>
<feature type="transmembrane region" description="Helical" evidence="9">
    <location>
        <begin position="201"/>
        <end position="220"/>
    </location>
</feature>
<evidence type="ECO:0000256" key="5">
    <source>
        <dbReference type="ARBA" id="ARBA00022692"/>
    </source>
</evidence>
<dbReference type="AlphaFoldDB" id="A0A168BK50"/>
<evidence type="ECO:0000259" key="10">
    <source>
        <dbReference type="Pfam" id="PF03151"/>
    </source>
</evidence>
<dbReference type="PANTHER" id="PTHR11132">
    <property type="entry name" value="SOLUTE CARRIER FAMILY 35"/>
    <property type="match status" value="1"/>
</dbReference>
<keyword evidence="7 9" id="KW-0472">Membrane</keyword>
<comment type="subunit">
    <text evidence="4">Homooligomer.</text>
</comment>
<comment type="function">
    <text evidence="1">Involved in the import of GDP-mannose from the cytoplasm into the Golgi lumen.</text>
</comment>
<feature type="transmembrane region" description="Helical" evidence="9">
    <location>
        <begin position="240"/>
        <end position="259"/>
    </location>
</feature>
<evidence type="ECO:0000313" key="12">
    <source>
        <dbReference type="Proteomes" id="UP000076881"/>
    </source>
</evidence>
<comment type="caution">
    <text evidence="11">The sequence shown here is derived from an EMBL/GenBank/DDBJ whole genome shotgun (WGS) entry which is preliminary data.</text>
</comment>
<feature type="transmembrane region" description="Helical" evidence="9">
    <location>
        <begin position="124"/>
        <end position="146"/>
    </location>
</feature>
<dbReference type="EMBL" id="AZHF01000010">
    <property type="protein sequence ID" value="OAA70217.1"/>
    <property type="molecule type" value="Genomic_DNA"/>
</dbReference>
<keyword evidence="5 9" id="KW-0812">Transmembrane</keyword>
<keyword evidence="6 9" id="KW-1133">Transmembrane helix</keyword>
<feature type="transmembrane region" description="Helical" evidence="9">
    <location>
        <begin position="178"/>
        <end position="194"/>
    </location>
</feature>
<dbReference type="InterPro" id="IPR004853">
    <property type="entry name" value="Sugar_P_trans_dom"/>
</dbReference>
<keyword evidence="12" id="KW-1185">Reference proteome</keyword>